<reference evidence="5" key="2">
    <citation type="submission" date="2020-08" db="EMBL/GenBank/DDBJ databases">
        <title>Plant Genome Project.</title>
        <authorList>
            <person name="Zhang R.-G."/>
        </authorList>
    </citation>
    <scope>NUCLEOTIDE SEQUENCE</scope>
    <source>
        <strain evidence="5">Huo1</strain>
        <tissue evidence="5">Leaf</tissue>
    </source>
</reference>
<dbReference type="PANTHER" id="PTHR33021:SF213">
    <property type="entry name" value="OS12G0454600 PROTEIN"/>
    <property type="match status" value="1"/>
</dbReference>
<protein>
    <recommendedName>
        <fullName evidence="4">Phytocyanin domain-containing protein</fullName>
    </recommendedName>
</protein>
<reference evidence="5" key="1">
    <citation type="submission" date="2018-01" db="EMBL/GenBank/DDBJ databases">
        <authorList>
            <person name="Mao J.F."/>
        </authorList>
    </citation>
    <scope>NUCLEOTIDE SEQUENCE</scope>
    <source>
        <strain evidence="5">Huo1</strain>
        <tissue evidence="5">Leaf</tissue>
    </source>
</reference>
<gene>
    <name evidence="5" type="ORF">SASPL_134916</name>
</gene>
<proteinExistence type="predicted"/>
<dbReference type="OrthoDB" id="688954at2759"/>
<dbReference type="InterPro" id="IPR003245">
    <property type="entry name" value="Phytocyanin_dom"/>
</dbReference>
<feature type="signal peptide" evidence="3">
    <location>
        <begin position="1"/>
        <end position="25"/>
    </location>
</feature>
<organism evidence="5">
    <name type="scientific">Salvia splendens</name>
    <name type="common">Scarlet sage</name>
    <dbReference type="NCBI Taxonomy" id="180675"/>
    <lineage>
        <taxon>Eukaryota</taxon>
        <taxon>Viridiplantae</taxon>
        <taxon>Streptophyta</taxon>
        <taxon>Embryophyta</taxon>
        <taxon>Tracheophyta</taxon>
        <taxon>Spermatophyta</taxon>
        <taxon>Magnoliopsida</taxon>
        <taxon>eudicotyledons</taxon>
        <taxon>Gunneridae</taxon>
        <taxon>Pentapetalae</taxon>
        <taxon>asterids</taxon>
        <taxon>lamiids</taxon>
        <taxon>Lamiales</taxon>
        <taxon>Lamiaceae</taxon>
        <taxon>Nepetoideae</taxon>
        <taxon>Mentheae</taxon>
        <taxon>Salviinae</taxon>
        <taxon>Salvia</taxon>
        <taxon>Salvia subgen. Calosphace</taxon>
        <taxon>core Calosphace</taxon>
    </lineage>
</organism>
<dbReference type="PANTHER" id="PTHR33021">
    <property type="entry name" value="BLUE COPPER PROTEIN"/>
    <property type="match status" value="1"/>
</dbReference>
<dbReference type="AlphaFoldDB" id="A0A8X8WYM1"/>
<feature type="compositionally biased region" description="Pro residues" evidence="1">
    <location>
        <begin position="158"/>
        <end position="171"/>
    </location>
</feature>
<feature type="domain" description="Phytocyanin" evidence="4">
    <location>
        <begin position="30"/>
        <end position="150"/>
    </location>
</feature>
<evidence type="ECO:0000313" key="6">
    <source>
        <dbReference type="Proteomes" id="UP000298416"/>
    </source>
</evidence>
<dbReference type="Gene3D" id="2.60.40.420">
    <property type="entry name" value="Cupredoxins - blue copper proteins"/>
    <property type="match status" value="1"/>
</dbReference>
<keyword evidence="3" id="KW-0732">Signal</keyword>
<dbReference type="InterPro" id="IPR008972">
    <property type="entry name" value="Cupredoxin"/>
</dbReference>
<dbReference type="FunFam" id="2.60.40.420:FF:000048">
    <property type="entry name" value="Early nodulin-like protein 18"/>
    <property type="match status" value="1"/>
</dbReference>
<dbReference type="Proteomes" id="UP000298416">
    <property type="component" value="Unassembled WGS sequence"/>
</dbReference>
<keyword evidence="2" id="KW-0812">Transmembrane</keyword>
<dbReference type="PROSITE" id="PS51485">
    <property type="entry name" value="PHYTOCYANIN"/>
    <property type="match status" value="1"/>
</dbReference>
<feature type="chain" id="PRO_5036449020" description="Phytocyanin domain-containing protein" evidence="3">
    <location>
        <begin position="26"/>
        <end position="216"/>
    </location>
</feature>
<name>A0A8X8WYM1_SALSN</name>
<evidence type="ECO:0000259" key="4">
    <source>
        <dbReference type="PROSITE" id="PS51485"/>
    </source>
</evidence>
<keyword evidence="2" id="KW-0472">Membrane</keyword>
<dbReference type="InterPro" id="IPR039391">
    <property type="entry name" value="Phytocyanin-like"/>
</dbReference>
<keyword evidence="2" id="KW-1133">Transmembrane helix</keyword>
<keyword evidence="6" id="KW-1185">Reference proteome</keyword>
<evidence type="ECO:0000256" key="2">
    <source>
        <dbReference type="SAM" id="Phobius"/>
    </source>
</evidence>
<evidence type="ECO:0000256" key="1">
    <source>
        <dbReference type="SAM" id="MobiDB-lite"/>
    </source>
</evidence>
<feature type="transmembrane region" description="Helical" evidence="2">
    <location>
        <begin position="194"/>
        <end position="214"/>
    </location>
</feature>
<evidence type="ECO:0000256" key="3">
    <source>
        <dbReference type="SAM" id="SignalP"/>
    </source>
</evidence>
<feature type="region of interest" description="Disordered" evidence="1">
    <location>
        <begin position="153"/>
        <end position="187"/>
    </location>
</feature>
<dbReference type="GO" id="GO:0005886">
    <property type="term" value="C:plasma membrane"/>
    <property type="evidence" value="ECO:0007669"/>
    <property type="project" value="TreeGrafter"/>
</dbReference>
<sequence>MMMAATKAAPIRLFVAALIVAAAAAADTYTNHTVGGDAGWFFNSTANKTSADYTAWAANTTFNLGDYLIFNTNTNQTVIQTYNKTTYSSCITDDALDSDTFQYDGGRNEFGTEMTISVPLTIEGTQYYFSDADDGEQCEQRMAFEIKVGHGLGLPPSLNQPPPPAYVPPPGSANDEGESPPAGTVANTPPSSNYAVMTGGSFFVSVVVVLISLVGC</sequence>
<comment type="caution">
    <text evidence="5">The sequence shown here is derived from an EMBL/GenBank/DDBJ whole genome shotgun (WGS) entry which is preliminary data.</text>
</comment>
<dbReference type="Pfam" id="PF02298">
    <property type="entry name" value="Cu_bind_like"/>
    <property type="match status" value="1"/>
</dbReference>
<dbReference type="SUPFAM" id="SSF49503">
    <property type="entry name" value="Cupredoxins"/>
    <property type="match status" value="1"/>
</dbReference>
<accession>A0A8X8WYM1</accession>
<dbReference type="GO" id="GO:0009055">
    <property type="term" value="F:electron transfer activity"/>
    <property type="evidence" value="ECO:0007669"/>
    <property type="project" value="InterPro"/>
</dbReference>
<evidence type="ECO:0000313" key="5">
    <source>
        <dbReference type="EMBL" id="KAG6402710.1"/>
    </source>
</evidence>
<dbReference type="EMBL" id="PNBA02000013">
    <property type="protein sequence ID" value="KAG6402710.1"/>
    <property type="molecule type" value="Genomic_DNA"/>
</dbReference>